<evidence type="ECO:0000256" key="1">
    <source>
        <dbReference type="SAM" id="MobiDB-lite"/>
    </source>
</evidence>
<reference evidence="2" key="1">
    <citation type="submission" date="2021-03" db="EMBL/GenBank/DDBJ databases">
        <title>Draft genome sequence of rust myrtle Austropuccinia psidii MF-1, a brazilian biotype.</title>
        <authorList>
            <person name="Quecine M.C."/>
            <person name="Pachon D.M.R."/>
            <person name="Bonatelli M.L."/>
            <person name="Correr F.H."/>
            <person name="Franceschini L.M."/>
            <person name="Leite T.F."/>
            <person name="Margarido G.R.A."/>
            <person name="Almeida C.A."/>
            <person name="Ferrarezi J.A."/>
            <person name="Labate C.A."/>
        </authorList>
    </citation>
    <scope>NUCLEOTIDE SEQUENCE</scope>
    <source>
        <strain evidence="2">MF-1</strain>
    </source>
</reference>
<name>A0A9Q3EXA7_9BASI</name>
<protein>
    <submittedName>
        <fullName evidence="2">Uncharacterized protein</fullName>
    </submittedName>
</protein>
<evidence type="ECO:0000313" key="2">
    <source>
        <dbReference type="EMBL" id="MBW0525647.1"/>
    </source>
</evidence>
<gene>
    <name evidence="2" type="ORF">O181_065362</name>
</gene>
<sequence>MEDYRTSTSYKRLETTFENIIESSEAKINSISVFRFEQFPTRRSINIPVSVQERVIGRKQSGVGTSDKPLDRENELLYQSEEALGPRKYRGPSEGLDFNSLQRESPTDKSLVEEPKHVVRGSEEEVGPKKKNSPLEAPKASKRKNPPQQAANKEKKAPKRSQKGKQKEKE</sequence>
<accession>A0A9Q3EXA7</accession>
<evidence type="ECO:0000313" key="3">
    <source>
        <dbReference type="Proteomes" id="UP000765509"/>
    </source>
</evidence>
<dbReference type="AlphaFoldDB" id="A0A9Q3EXA7"/>
<keyword evidence="3" id="KW-1185">Reference proteome</keyword>
<comment type="caution">
    <text evidence="2">The sequence shown here is derived from an EMBL/GenBank/DDBJ whole genome shotgun (WGS) entry which is preliminary data.</text>
</comment>
<dbReference type="EMBL" id="AVOT02031972">
    <property type="protein sequence ID" value="MBW0525647.1"/>
    <property type="molecule type" value="Genomic_DNA"/>
</dbReference>
<proteinExistence type="predicted"/>
<organism evidence="2 3">
    <name type="scientific">Austropuccinia psidii MF-1</name>
    <dbReference type="NCBI Taxonomy" id="1389203"/>
    <lineage>
        <taxon>Eukaryota</taxon>
        <taxon>Fungi</taxon>
        <taxon>Dikarya</taxon>
        <taxon>Basidiomycota</taxon>
        <taxon>Pucciniomycotina</taxon>
        <taxon>Pucciniomycetes</taxon>
        <taxon>Pucciniales</taxon>
        <taxon>Sphaerophragmiaceae</taxon>
        <taxon>Austropuccinia</taxon>
    </lineage>
</organism>
<feature type="region of interest" description="Disordered" evidence="1">
    <location>
        <begin position="51"/>
        <end position="170"/>
    </location>
</feature>
<feature type="compositionally biased region" description="Basic and acidic residues" evidence="1">
    <location>
        <begin position="105"/>
        <end position="128"/>
    </location>
</feature>
<dbReference type="Proteomes" id="UP000765509">
    <property type="component" value="Unassembled WGS sequence"/>
</dbReference>